<dbReference type="GO" id="GO:0043565">
    <property type="term" value="F:sequence-specific DNA binding"/>
    <property type="evidence" value="ECO:0007669"/>
    <property type="project" value="InterPro"/>
</dbReference>
<keyword evidence="5" id="KW-1185">Reference proteome</keyword>
<name>A0A0W0VBB0_9GAMM</name>
<dbReference type="SUPFAM" id="SSF46689">
    <property type="entry name" value="Homeodomain-like"/>
    <property type="match status" value="1"/>
</dbReference>
<reference evidence="4 5" key="1">
    <citation type="submission" date="2015-11" db="EMBL/GenBank/DDBJ databases">
        <title>Genomic analysis of 38 Legionella species identifies large and diverse effector repertoires.</title>
        <authorList>
            <person name="Burstein D."/>
            <person name="Amaro F."/>
            <person name="Zusman T."/>
            <person name="Lifshitz Z."/>
            <person name="Cohen O."/>
            <person name="Gilbert J.A."/>
            <person name="Pupko T."/>
            <person name="Shuman H.A."/>
            <person name="Segal G."/>
        </authorList>
    </citation>
    <scope>NUCLEOTIDE SEQUENCE [LARGE SCALE GENOMIC DNA]</scope>
    <source>
        <strain evidence="4 5">BL-540</strain>
    </source>
</reference>
<dbReference type="Gene3D" id="1.10.10.60">
    <property type="entry name" value="Homeodomain-like"/>
    <property type="match status" value="1"/>
</dbReference>
<dbReference type="PROSITE" id="PS01124">
    <property type="entry name" value="HTH_ARAC_FAMILY_2"/>
    <property type="match status" value="1"/>
</dbReference>
<evidence type="ECO:0000256" key="2">
    <source>
        <dbReference type="ARBA" id="ARBA00023163"/>
    </source>
</evidence>
<evidence type="ECO:0000313" key="5">
    <source>
        <dbReference type="Proteomes" id="UP000055035"/>
    </source>
</evidence>
<dbReference type="PATRIC" id="fig|456.5.peg.1824"/>
<evidence type="ECO:0000256" key="1">
    <source>
        <dbReference type="ARBA" id="ARBA00023015"/>
    </source>
</evidence>
<evidence type="ECO:0000313" key="4">
    <source>
        <dbReference type="EMBL" id="KTD17402.1"/>
    </source>
</evidence>
<dbReference type="EMBL" id="LNYJ01000011">
    <property type="protein sequence ID" value="KTD17402.1"/>
    <property type="molecule type" value="Genomic_DNA"/>
</dbReference>
<dbReference type="GO" id="GO:0003700">
    <property type="term" value="F:DNA-binding transcription factor activity"/>
    <property type="evidence" value="ECO:0007669"/>
    <property type="project" value="InterPro"/>
</dbReference>
<dbReference type="PANTHER" id="PTHR11019">
    <property type="entry name" value="HTH-TYPE TRANSCRIPTIONAL REGULATOR NIMR"/>
    <property type="match status" value="1"/>
</dbReference>
<dbReference type="RefSeq" id="WP_058471160.1">
    <property type="nucleotide sequence ID" value="NZ_CAAAIC010000009.1"/>
</dbReference>
<feature type="domain" description="HTH araC/xylS-type" evidence="3">
    <location>
        <begin position="157"/>
        <end position="256"/>
    </location>
</feature>
<evidence type="ECO:0000259" key="3">
    <source>
        <dbReference type="PROSITE" id="PS01124"/>
    </source>
</evidence>
<sequence>MSVQIPIHPALRTYVHSISVVNASSIDAYRIFPGLYPVLGFQFQGELAYVDSKNDRHKLKHIGITGLLTCFRDFQALSANTGSVLLTLYPWAIPKLFQIPARALSNRSLGLCDIIKPAAANVLQEQIALAKSMNERLSLIQSFLLGQCQLNRKLDNSRIKSFWHEVIKEDGLGKLGNLAKSYSYSERSLQRHFLDCIGLSPKQYLRVIRLQNSLKQLENQSDWSQIQTADAYFDQSHFIKEFKKMTGQTPKAFAKNLII</sequence>
<keyword evidence="2" id="KW-0804">Transcription</keyword>
<dbReference type="SMART" id="SM00342">
    <property type="entry name" value="HTH_ARAC"/>
    <property type="match status" value="1"/>
</dbReference>
<dbReference type="InterPro" id="IPR018060">
    <property type="entry name" value="HTH_AraC"/>
</dbReference>
<dbReference type="Pfam" id="PF12833">
    <property type="entry name" value="HTH_18"/>
    <property type="match status" value="1"/>
</dbReference>
<dbReference type="STRING" id="456.Ljor_1708"/>
<dbReference type="AlphaFoldDB" id="A0A0W0VBB0"/>
<dbReference type="InterPro" id="IPR009057">
    <property type="entry name" value="Homeodomain-like_sf"/>
</dbReference>
<proteinExistence type="predicted"/>
<dbReference type="PANTHER" id="PTHR11019:SF199">
    <property type="entry name" value="HTH-TYPE TRANSCRIPTIONAL REGULATOR NIMR"/>
    <property type="match status" value="1"/>
</dbReference>
<protein>
    <submittedName>
        <fullName evidence="4">DNA-binding transcriptional activator FeaR</fullName>
    </submittedName>
</protein>
<gene>
    <name evidence="4" type="ORF">Ljor_1708</name>
</gene>
<keyword evidence="4" id="KW-0238">DNA-binding</keyword>
<organism evidence="4 5">
    <name type="scientific">Legionella jordanis</name>
    <dbReference type="NCBI Taxonomy" id="456"/>
    <lineage>
        <taxon>Bacteria</taxon>
        <taxon>Pseudomonadati</taxon>
        <taxon>Pseudomonadota</taxon>
        <taxon>Gammaproteobacteria</taxon>
        <taxon>Legionellales</taxon>
        <taxon>Legionellaceae</taxon>
        <taxon>Legionella</taxon>
    </lineage>
</organism>
<keyword evidence="1" id="KW-0805">Transcription regulation</keyword>
<accession>A0A0W0VBB0</accession>
<dbReference type="OrthoDB" id="9809338at2"/>
<dbReference type="Proteomes" id="UP000055035">
    <property type="component" value="Unassembled WGS sequence"/>
</dbReference>
<comment type="caution">
    <text evidence="4">The sequence shown here is derived from an EMBL/GenBank/DDBJ whole genome shotgun (WGS) entry which is preliminary data.</text>
</comment>